<evidence type="ECO:0000313" key="5">
    <source>
        <dbReference type="Proteomes" id="UP000015100"/>
    </source>
</evidence>
<feature type="domain" description="Transcription factor IIIC putative zinc-finger" evidence="3">
    <location>
        <begin position="772"/>
        <end position="875"/>
    </location>
</feature>
<gene>
    <name evidence="4" type="ORF">H072_1574</name>
</gene>
<feature type="compositionally biased region" description="Acidic residues" evidence="1">
    <location>
        <begin position="84"/>
        <end position="114"/>
    </location>
</feature>
<name>S8C9W9_DACHA</name>
<dbReference type="InterPro" id="IPR044230">
    <property type="entry name" value="GTF3C4"/>
</dbReference>
<keyword evidence="5" id="KW-1185">Reference proteome</keyword>
<dbReference type="HOGENOM" id="CLU_326236_0_0_1"/>
<dbReference type="GO" id="GO:0004402">
    <property type="term" value="F:histone acetyltransferase activity"/>
    <property type="evidence" value="ECO:0007669"/>
    <property type="project" value="InterPro"/>
</dbReference>
<dbReference type="InterPro" id="IPR024764">
    <property type="entry name" value="TFIIIC_Znf"/>
</dbReference>
<dbReference type="AlphaFoldDB" id="S8C9W9"/>
<evidence type="ECO:0000313" key="4">
    <source>
        <dbReference type="EMBL" id="EPS44457.1"/>
    </source>
</evidence>
<dbReference type="Pfam" id="PF12657">
    <property type="entry name" value="TFIIIC_delta"/>
    <property type="match status" value="1"/>
</dbReference>
<dbReference type="EMBL" id="AQGS01000046">
    <property type="protein sequence ID" value="EPS44457.1"/>
    <property type="molecule type" value="Genomic_DNA"/>
</dbReference>
<dbReference type="GO" id="GO:0006384">
    <property type="term" value="P:transcription initiation at RNA polymerase III promoter"/>
    <property type="evidence" value="ECO:0007669"/>
    <property type="project" value="InterPro"/>
</dbReference>
<dbReference type="Proteomes" id="UP000015100">
    <property type="component" value="Unassembled WGS sequence"/>
</dbReference>
<feature type="domain" description="Transcription factor IIIC 90kDa subunit N-terminal" evidence="2">
    <location>
        <begin position="146"/>
        <end position="535"/>
    </location>
</feature>
<dbReference type="PANTHER" id="PTHR15496:SF2">
    <property type="entry name" value="GENERAL TRANSCRIPTION FACTOR 3C POLYPEPTIDE 4"/>
    <property type="match status" value="1"/>
</dbReference>
<feature type="compositionally biased region" description="Basic and acidic residues" evidence="1">
    <location>
        <begin position="57"/>
        <end position="75"/>
    </location>
</feature>
<evidence type="ECO:0000259" key="2">
    <source>
        <dbReference type="Pfam" id="PF12657"/>
    </source>
</evidence>
<comment type="caution">
    <text evidence="4">The sequence shown here is derived from an EMBL/GenBank/DDBJ whole genome shotgun (WGS) entry which is preliminary data.</text>
</comment>
<evidence type="ECO:0000259" key="3">
    <source>
        <dbReference type="Pfam" id="PF12660"/>
    </source>
</evidence>
<dbReference type="GO" id="GO:0000127">
    <property type="term" value="C:transcription factor TFIIIC complex"/>
    <property type="evidence" value="ECO:0007669"/>
    <property type="project" value="InterPro"/>
</dbReference>
<feature type="region of interest" description="Disordered" evidence="1">
    <location>
        <begin position="48"/>
        <end position="116"/>
    </location>
</feature>
<protein>
    <recommendedName>
        <fullName evidence="6">Transcription factor IIIC putative zinc-finger domain-containing protein</fullName>
    </recommendedName>
</protein>
<dbReference type="PANTHER" id="PTHR15496">
    <property type="entry name" value="GENERAL TRANSCRIPTION FACTOR 3C POLYPEPTIDE 4 FAMILY"/>
    <property type="match status" value="1"/>
</dbReference>
<dbReference type="InterPro" id="IPR024761">
    <property type="entry name" value="TFIIIC_delta_N"/>
</dbReference>
<evidence type="ECO:0008006" key="6">
    <source>
        <dbReference type="Google" id="ProtNLM"/>
    </source>
</evidence>
<reference evidence="4 5" key="1">
    <citation type="journal article" date="2013" name="PLoS Genet.">
        <title>Genomic mechanisms accounting for the adaptation to parasitism in nematode-trapping fungi.</title>
        <authorList>
            <person name="Meerupati T."/>
            <person name="Andersson K.M."/>
            <person name="Friman E."/>
            <person name="Kumar D."/>
            <person name="Tunlid A."/>
            <person name="Ahren D."/>
        </authorList>
    </citation>
    <scope>NUCLEOTIDE SEQUENCE [LARGE SCALE GENOMIC DNA]</scope>
    <source>
        <strain evidence="4 5">CBS 200.50</strain>
    </source>
</reference>
<dbReference type="Pfam" id="PF12660">
    <property type="entry name" value="zf-TFIIIC"/>
    <property type="match status" value="1"/>
</dbReference>
<dbReference type="OMA" id="LPREICW"/>
<organism evidence="4 5">
    <name type="scientific">Dactylellina haptotyla (strain CBS 200.50)</name>
    <name type="common">Nematode-trapping fungus</name>
    <name type="synonym">Monacrosporium haptotylum</name>
    <dbReference type="NCBI Taxonomy" id="1284197"/>
    <lineage>
        <taxon>Eukaryota</taxon>
        <taxon>Fungi</taxon>
        <taxon>Dikarya</taxon>
        <taxon>Ascomycota</taxon>
        <taxon>Pezizomycotina</taxon>
        <taxon>Orbiliomycetes</taxon>
        <taxon>Orbiliales</taxon>
        <taxon>Orbiliaceae</taxon>
        <taxon>Dactylellina</taxon>
    </lineage>
</organism>
<reference evidence="5" key="2">
    <citation type="submission" date="2013-04" db="EMBL/GenBank/DDBJ databases">
        <title>Genomic mechanisms accounting for the adaptation to parasitism in nematode-trapping fungi.</title>
        <authorList>
            <person name="Ahren D.G."/>
        </authorList>
    </citation>
    <scope>NUCLEOTIDE SEQUENCE [LARGE SCALE GENOMIC DNA]</scope>
    <source>
        <strain evidence="5">CBS 200.50</strain>
    </source>
</reference>
<dbReference type="STRING" id="1284197.S8C9W9"/>
<sequence length="888" mass="99748">MLLKNIDLNFYPSLPLNYKFSADGQLCIPAGQITYIVSNSVLNPDLVSNPPVPSKFRPGDENKVDYRNSENRADWKGYGAGGESGDDDDNAEGGSDNSDDEGSPGEEVEGDVEEDKARPEFQFHWQKLELIEDDKEDDVMKGGVTFQLDQTFKEGYARQLEWSPLGVGKYRRCCLAILTTARQILIYQPATVIGRGLRLSMKLLDRLIDQDVPGEEAVEITWDKLPREICWSHPCSFHTQRWGIPIFTMVNEFNELRFVKIINNDVETLLETTLNLPDDARILNMCWSPWFIISPTEAIAFFCFKSGCSIYLQKMIMSKNENKISLVCEGDPTAISNGMLPGYEPHAVIWYDRSYTLPSQAPEMLLAVIQHDGADLFGISLDQKKAVTVPRRAKIELHLPARLAGYTFSDPLWANYLDLNIACTNGALAIFKIDLADLAKSIIYKAVVPHFRGRTMIQNDPAIAHPNPWKRDFIDILDEKREAFIEEWKIMQASCQVYGMAYSALGGILTVCYRLKPEGVLEYPIKERERCTLSWELCRTWTDMFDSSKAEGSAKPFTLFGVSGEAFISDIRFIVDPDEAEESFGKMEDVIAKGMEESEKRLLASSTDGVAVVVKQEAEQHKLAGLASSDLADHLSLNLFNSTEAILLRARNLLGLLRANKIAPKKPGVLTAQMGITKLALRSLLEIPINKESSLFKTSKNSVLAAYLLACLGIIAFYRDERILELSSVAIESLHSAFHIDITAERQVIADRTNVLQNPGNLDLLVSMKKKMDRQDSFEICSICEAKVPFDDLMSGRCEKGHLFKRCAFTFVIITDPNSRVCGLCSREYISKRMVEEDEGKPKNSKKGWIPPAEPSFFRVLFEAVDTCVFCGGSFYDKELYRHGQVDA</sequence>
<evidence type="ECO:0000256" key="1">
    <source>
        <dbReference type="SAM" id="MobiDB-lite"/>
    </source>
</evidence>
<dbReference type="OrthoDB" id="6021743at2759"/>
<proteinExistence type="predicted"/>
<accession>S8C9W9</accession>